<feature type="region of interest" description="Disordered" evidence="1">
    <location>
        <begin position="1"/>
        <end position="135"/>
    </location>
</feature>
<gene>
    <name evidence="2" type="ORF">BEMITA_LOCUS13662</name>
</gene>
<dbReference type="EMBL" id="OU963870">
    <property type="protein sequence ID" value="CAH0395481.1"/>
    <property type="molecule type" value="Genomic_DNA"/>
</dbReference>
<reference evidence="2" key="1">
    <citation type="submission" date="2021-12" db="EMBL/GenBank/DDBJ databases">
        <authorList>
            <person name="King R."/>
        </authorList>
    </citation>
    <scope>NUCLEOTIDE SEQUENCE</scope>
</reference>
<accession>A0A9P0AN70</accession>
<name>A0A9P0AN70_BEMTA</name>
<keyword evidence="3" id="KW-1185">Reference proteome</keyword>
<evidence type="ECO:0000256" key="1">
    <source>
        <dbReference type="SAM" id="MobiDB-lite"/>
    </source>
</evidence>
<dbReference type="AlphaFoldDB" id="A0A9P0AN70"/>
<evidence type="ECO:0000313" key="2">
    <source>
        <dbReference type="EMBL" id="CAH0395481.1"/>
    </source>
</evidence>
<feature type="compositionally biased region" description="Pro residues" evidence="1">
    <location>
        <begin position="83"/>
        <end position="93"/>
    </location>
</feature>
<dbReference type="Proteomes" id="UP001152759">
    <property type="component" value="Chromosome 9"/>
</dbReference>
<protein>
    <submittedName>
        <fullName evidence="2">Uncharacterized protein</fullName>
    </submittedName>
</protein>
<sequence>MTRWAGGGGGAPIKTSDMKGPGIGGGAREYLVTPMPDLQSSGRKNHTLNWKKVPFESQRSDPPSDDSKVREGVITLTAWCKTPEPPAVPPPAPSSGGWQNDELRCESQSPSEAAISQLAPLATGPNKEARSEQKPRMSLCYATGVTLSGRSARGRKGEITTLLARNQIRVHHPFQARKIGDLATPYGPHVVFPRSCPQDCSREEGLPAQLKQISRARPKKLATIVGTKTFTRDVSDCALFVLDNKAESMLCYVGFGETSDVGTFCCLVNTTVGALLSRPATVRVTDKDPVHQVDHHFVRRVKAQNTGIPANVCQCLKSLTRYRGGL</sequence>
<organism evidence="2 3">
    <name type="scientific">Bemisia tabaci</name>
    <name type="common">Sweetpotato whitefly</name>
    <name type="synonym">Aleurodes tabaci</name>
    <dbReference type="NCBI Taxonomy" id="7038"/>
    <lineage>
        <taxon>Eukaryota</taxon>
        <taxon>Metazoa</taxon>
        <taxon>Ecdysozoa</taxon>
        <taxon>Arthropoda</taxon>
        <taxon>Hexapoda</taxon>
        <taxon>Insecta</taxon>
        <taxon>Pterygota</taxon>
        <taxon>Neoptera</taxon>
        <taxon>Paraneoptera</taxon>
        <taxon>Hemiptera</taxon>
        <taxon>Sternorrhyncha</taxon>
        <taxon>Aleyrodoidea</taxon>
        <taxon>Aleyrodidae</taxon>
        <taxon>Aleyrodinae</taxon>
        <taxon>Bemisia</taxon>
    </lineage>
</organism>
<proteinExistence type="predicted"/>
<feature type="compositionally biased region" description="Gly residues" evidence="1">
    <location>
        <begin position="1"/>
        <end position="11"/>
    </location>
</feature>
<evidence type="ECO:0000313" key="3">
    <source>
        <dbReference type="Proteomes" id="UP001152759"/>
    </source>
</evidence>